<dbReference type="RefSeq" id="WP_054748373.1">
    <property type="nucleotide sequence ID" value="NZ_BBDV01000017.1"/>
</dbReference>
<keyword evidence="1" id="KW-0255">Endonuclease</keyword>
<reference evidence="1 2" key="1">
    <citation type="submission" date="2018-01" db="EMBL/GenBank/DDBJ databases">
        <title>Draft genome sequences of clinical isolates and type strains of oral Veillonella including Veillonella infantum sp., nov.</title>
        <authorList>
            <person name="Mashima I."/>
            <person name="Liao Y.-C."/>
            <person name="Sabharwal A."/>
            <person name="Haase E.M."/>
            <person name="Nakazawa F."/>
            <person name="Scannapieco F.A."/>
        </authorList>
    </citation>
    <scope>NUCLEOTIDE SEQUENCE [LARGE SCALE GENOMIC DNA]</scope>
    <source>
        <strain evidence="1 2">JCM 15642</strain>
    </source>
</reference>
<keyword evidence="1" id="KW-0378">Hydrolase</keyword>
<proteinExistence type="predicted"/>
<dbReference type="Proteomes" id="UP000238774">
    <property type="component" value="Unassembled WGS sequence"/>
</dbReference>
<name>A0ABX5BV97_9FIRM</name>
<evidence type="ECO:0000313" key="2">
    <source>
        <dbReference type="Proteomes" id="UP000238774"/>
    </source>
</evidence>
<accession>A0ABX5BV97</accession>
<dbReference type="GO" id="GO:0004519">
    <property type="term" value="F:endonuclease activity"/>
    <property type="evidence" value="ECO:0007669"/>
    <property type="project" value="UniProtKB-KW"/>
</dbReference>
<dbReference type="Pfam" id="PF09563">
    <property type="entry name" value="RE_LlaJI"/>
    <property type="match status" value="1"/>
</dbReference>
<dbReference type="EMBL" id="PPCX01000015">
    <property type="protein sequence ID" value="PQL10490.1"/>
    <property type="molecule type" value="Genomic_DNA"/>
</dbReference>
<keyword evidence="2" id="KW-1185">Reference proteome</keyword>
<sequence>MEKDVLDYHFEIINDGDNLTESFCNDWDIYSYCDRYNERLTCSFVGMVVKEGNILLSFPKHYNVGKVTSRDEKLWILQSMKDILHIIEQDRQLYGVEPGQLTDTIPVDSYHHILRYYLELGLYHRQIRDTSKGYKGHINWNQTINSIRPLLSDGNFIYSQFIVNCEYDEAIFITECMDYVLYDFYNSFQSLLDDIHPYKRQFYNPIFDEYHFCISKLQTLVGRFFKDHERLLLNSLITYFQWKSNRSKSSKFLTLYFEWFWERMVNAYLSSHLQIMGHDYKITKELQPTKLNIIKPDNMDIEQRKKGERSRFSIQFDHYLNIITNRRQQLILLFDSKYFSNDVNAFNYKQAFYYYYLRGKYKDAIIRNALIIPTSGESETVVHVDRQHIDGLYIREEYINLKDVIDYYNSMLNCRMKLNT</sequence>
<comment type="caution">
    <text evidence="1">The sequence shown here is derived from an EMBL/GenBank/DDBJ whole genome shotgun (WGS) entry which is preliminary data.</text>
</comment>
<dbReference type="InterPro" id="IPR018579">
    <property type="entry name" value="Restrct_endonuc_II_LlaJI"/>
</dbReference>
<organism evidence="1 2">
    <name type="scientific">Veillonella rogosae JCM 15642</name>
    <dbReference type="NCBI Taxonomy" id="1298595"/>
    <lineage>
        <taxon>Bacteria</taxon>
        <taxon>Bacillati</taxon>
        <taxon>Bacillota</taxon>
        <taxon>Negativicutes</taxon>
        <taxon>Veillonellales</taxon>
        <taxon>Veillonellaceae</taxon>
        <taxon>Veillonella</taxon>
    </lineage>
</organism>
<keyword evidence="1" id="KW-0540">Nuclease</keyword>
<protein>
    <submittedName>
        <fullName evidence="1">LlaJI family restriction endonuclease</fullName>
    </submittedName>
</protein>
<evidence type="ECO:0000313" key="1">
    <source>
        <dbReference type="EMBL" id="PQL10490.1"/>
    </source>
</evidence>
<gene>
    <name evidence="1" type="ORF">VRHSUH09_10265</name>
</gene>